<dbReference type="SUPFAM" id="SSF49299">
    <property type="entry name" value="PKD domain"/>
    <property type="match status" value="1"/>
</dbReference>
<gene>
    <name evidence="3" type="ORF">B0I18_101276</name>
</gene>
<dbReference type="EMBL" id="PYGD01000001">
    <property type="protein sequence ID" value="PSK94125.1"/>
    <property type="molecule type" value="Genomic_DNA"/>
</dbReference>
<name>A0A2P8DA89_9BACT</name>
<dbReference type="NCBIfam" id="TIGR04131">
    <property type="entry name" value="Bac_Flav_CTERM"/>
    <property type="match status" value="1"/>
</dbReference>
<evidence type="ECO:0000313" key="3">
    <source>
        <dbReference type="EMBL" id="PSK94125.1"/>
    </source>
</evidence>
<keyword evidence="4" id="KW-1185">Reference proteome</keyword>
<dbReference type="RefSeq" id="WP_181358290.1">
    <property type="nucleotide sequence ID" value="NZ_PYGD01000001.1"/>
</dbReference>
<dbReference type="InterPro" id="IPR022409">
    <property type="entry name" value="PKD/Chitinase_dom"/>
</dbReference>
<accession>A0A2P8DA89</accession>
<sequence length="778" mass="81313">MKKYLGLFAFLILLISPFTSAAQTIINKYAAVISVQSCNSLFVDTASDFNIGDTVLMIQMKGAVIDSSNTASFGNVLNYHGAGNYEYNVVKAKSGNNLTLFYDIQREYNIPEGRVQLVRVPSYQNYAVNQTLTCMPWNGNKGGVFAVHVTGTFTMNQDIDVSGKGFRGASGNPSTIVGPPSICTNPRYYMGANFDSTSRKGEGITEVSMDRAFGRGKLGNGGGGGNTCNAGGGGGGNGNTGGIGGSEYMGCNNNPANNNTGGLGGLQLAYTSSNNKIFMGGGGGAGQANNLNNTAGGKGGGICIITAGSIAGNTREIRANGEDAPLCTNNGSFGSCHDGMGGGGAGGAILINTNTVSSITHISLTGGKGANESGNAGYFEVGPGGGGAGGVLWTKPATTPSNLVVNNSGGLNGRVLYNNSAWGAQPGQDGLSLNNLTFNFPTDTFSTDTITANFSDSAISCYTYQFTDKSTSLSPTGLSWQWLFPGNNISTQRNPSFTFPDYGTYTVTLVVASTSGCTTSDTVIKTISIPYQHFAYAGEDTITCPGGTITLQAAGGTGYSWLPATGLSSPHTAATEARVMQTTTFIVTVTNNQGCVDKDSVTIVTVPGQSVSATADGDVINCDHKTVMLSASDAISYRWSPGIYCDDSTSATPRVRPNVTTVFSVTAVSAVGCISQDTITVQVFSERSEIFVPNAFSPNDDGLNDDIGPFVLCGFTLEQFSIFNRWGQQVFQAQGPYAKWDGRYNGKNAELGTYYYYIRGKDDNGDRISFKGNFILIR</sequence>
<dbReference type="Gene3D" id="2.60.40.10">
    <property type="entry name" value="Immunoglobulins"/>
    <property type="match status" value="1"/>
</dbReference>
<reference evidence="3 4" key="1">
    <citation type="submission" date="2018-03" db="EMBL/GenBank/DDBJ databases">
        <title>Genomic Encyclopedia of Type Strains, Phase III (KMG-III): the genomes of soil and plant-associated and newly described type strains.</title>
        <authorList>
            <person name="Whitman W."/>
        </authorList>
    </citation>
    <scope>NUCLEOTIDE SEQUENCE [LARGE SCALE GENOMIC DNA]</scope>
    <source>
        <strain evidence="3 4">CGMCC 1.12700</strain>
    </source>
</reference>
<dbReference type="PROSITE" id="PS50093">
    <property type="entry name" value="PKD"/>
    <property type="match status" value="1"/>
</dbReference>
<organism evidence="3 4">
    <name type="scientific">Taibaiella chishuiensis</name>
    <dbReference type="NCBI Taxonomy" id="1434707"/>
    <lineage>
        <taxon>Bacteria</taxon>
        <taxon>Pseudomonadati</taxon>
        <taxon>Bacteroidota</taxon>
        <taxon>Chitinophagia</taxon>
        <taxon>Chitinophagales</taxon>
        <taxon>Chitinophagaceae</taxon>
        <taxon>Taibaiella</taxon>
    </lineage>
</organism>
<dbReference type="InterPro" id="IPR026341">
    <property type="entry name" value="T9SS_type_B"/>
</dbReference>
<dbReference type="InterPro" id="IPR035986">
    <property type="entry name" value="PKD_dom_sf"/>
</dbReference>
<feature type="signal peptide" evidence="1">
    <location>
        <begin position="1"/>
        <end position="21"/>
    </location>
</feature>
<protein>
    <submittedName>
        <fullName evidence="3">Gliding motility-associated-like protein</fullName>
    </submittedName>
</protein>
<dbReference type="SMART" id="SM00089">
    <property type="entry name" value="PKD"/>
    <property type="match status" value="2"/>
</dbReference>
<feature type="domain" description="PKD" evidence="2">
    <location>
        <begin position="474"/>
        <end position="523"/>
    </location>
</feature>
<dbReference type="AlphaFoldDB" id="A0A2P8DA89"/>
<evidence type="ECO:0000313" key="4">
    <source>
        <dbReference type="Proteomes" id="UP000240572"/>
    </source>
</evidence>
<evidence type="ECO:0000259" key="2">
    <source>
        <dbReference type="PROSITE" id="PS50093"/>
    </source>
</evidence>
<dbReference type="Proteomes" id="UP000240572">
    <property type="component" value="Unassembled WGS sequence"/>
</dbReference>
<dbReference type="InterPro" id="IPR013783">
    <property type="entry name" value="Ig-like_fold"/>
</dbReference>
<feature type="chain" id="PRO_5015149981" evidence="1">
    <location>
        <begin position="22"/>
        <end position="778"/>
    </location>
</feature>
<dbReference type="InterPro" id="IPR000601">
    <property type="entry name" value="PKD_dom"/>
</dbReference>
<dbReference type="Pfam" id="PF18911">
    <property type="entry name" value="PKD_4"/>
    <property type="match status" value="1"/>
</dbReference>
<evidence type="ECO:0000256" key="1">
    <source>
        <dbReference type="SAM" id="SignalP"/>
    </source>
</evidence>
<comment type="caution">
    <text evidence="3">The sequence shown here is derived from an EMBL/GenBank/DDBJ whole genome shotgun (WGS) entry which is preliminary data.</text>
</comment>
<dbReference type="Pfam" id="PF13585">
    <property type="entry name" value="CHU_C"/>
    <property type="match status" value="1"/>
</dbReference>
<proteinExistence type="predicted"/>
<keyword evidence="1" id="KW-0732">Signal</keyword>
<dbReference type="CDD" id="cd00146">
    <property type="entry name" value="PKD"/>
    <property type="match status" value="1"/>
</dbReference>